<dbReference type="KEGG" id="lfp:Y981_12730"/>
<keyword evidence="2" id="KW-1185">Reference proteome</keyword>
<sequence>MSEIVPFRGLVYKNGLKENMDRLTAPPYDIISKEAQKEFYAMDPNNVIRLELPIPPDEEGPGNNRYTEARKELDRMRKEGVLVVDPQPAIYPYSMTYKDPYTRKERTIRGLVARIRLEEWEKKVVYPHEKTLAGPKEDRMSLFKETQAAFSQIFCLYPDPAASVVKKLYASATPRFQAKDQDGVVHALMSVTDPAVLAEVQQYFSKVPLFIADGHHRYETYLAYRNFRRSQEPEAGPNAPFEFITVFLAALEDENLTVLPTHRMIHNVPPELISGLFRQDGVLKTEEIFSYENKEQFLKILMSSDTSRILFGLIRKDPKELRIVSLNKEKGAGVRSLDSWWLQESVLGPVLGIVPERVAKEDLLRYSKSAEDVIQKVGAGEYPVAFLLRPSSPRVVEEVSLRGELMPQKSTYFYPKPLTGMVMTLL</sequence>
<evidence type="ECO:0000313" key="1">
    <source>
        <dbReference type="EMBL" id="AIA31292.1"/>
    </source>
</evidence>
<name>A0A059Y1H0_9BACT</name>
<dbReference type="PANTHER" id="PTHR36454">
    <property type="entry name" value="LMO2823 PROTEIN"/>
    <property type="match status" value="1"/>
</dbReference>
<dbReference type="PANTHER" id="PTHR36454:SF1">
    <property type="entry name" value="DUF1015 DOMAIN-CONTAINING PROTEIN"/>
    <property type="match status" value="1"/>
</dbReference>
<reference evidence="1 2" key="2">
    <citation type="journal article" date="2015" name="Biomed. Res. Int.">
        <title>Effects of Arsenite Resistance on the Growth and Functional Gene Expression of Leptospirillum ferriphilum and Acidithiobacillus thiooxidans in Pure Culture and Coculture.</title>
        <authorList>
            <person name="Jiang H."/>
            <person name="Liang Y."/>
            <person name="Yin H."/>
            <person name="Xiao Y."/>
            <person name="Guo X."/>
            <person name="Xu Y."/>
            <person name="Hu Q."/>
            <person name="Liu H."/>
            <person name="Liu X."/>
        </authorList>
    </citation>
    <scope>NUCLEOTIDE SEQUENCE [LARGE SCALE GENOMIC DNA]</scope>
    <source>
        <strain evidence="1 2">YSK</strain>
    </source>
</reference>
<organism evidence="1 2">
    <name type="scientific">Leptospirillum ferriphilum YSK</name>
    <dbReference type="NCBI Taxonomy" id="1441628"/>
    <lineage>
        <taxon>Bacteria</taxon>
        <taxon>Pseudomonadati</taxon>
        <taxon>Nitrospirota</taxon>
        <taxon>Nitrospiria</taxon>
        <taxon>Nitrospirales</taxon>
        <taxon>Nitrospiraceae</taxon>
        <taxon>Leptospirillum</taxon>
    </lineage>
</organism>
<gene>
    <name evidence="1" type="ORF">Y981_12730</name>
</gene>
<dbReference type="InterPro" id="IPR008323">
    <property type="entry name" value="UCP033563"/>
</dbReference>
<proteinExistence type="predicted"/>
<dbReference type="Proteomes" id="UP000027059">
    <property type="component" value="Chromosome"/>
</dbReference>
<evidence type="ECO:0000313" key="2">
    <source>
        <dbReference type="Proteomes" id="UP000027059"/>
    </source>
</evidence>
<dbReference type="OrthoDB" id="9802023at2"/>
<reference evidence="2" key="1">
    <citation type="submission" date="2014-02" db="EMBL/GenBank/DDBJ databases">
        <title>Complete genome sequence and comparative genomic analysis of the nitrogen-fixing bacterium Leptospirillum ferriphilum YSK.</title>
        <authorList>
            <person name="Guo X."/>
            <person name="Yin H."/>
            <person name="Liang Y."/>
            <person name="Hu Q."/>
            <person name="Ma L."/>
            <person name="Xiao Y."/>
            <person name="Zhang X."/>
            <person name="Qiu G."/>
            <person name="Liu X."/>
        </authorList>
    </citation>
    <scope>NUCLEOTIDE SEQUENCE [LARGE SCALE GENOMIC DNA]</scope>
    <source>
        <strain evidence="2">YSK</strain>
    </source>
</reference>
<evidence type="ECO:0008006" key="3">
    <source>
        <dbReference type="Google" id="ProtNLM"/>
    </source>
</evidence>
<dbReference type="Pfam" id="PF06245">
    <property type="entry name" value="DUF1015"/>
    <property type="match status" value="1"/>
</dbReference>
<accession>A0A059Y1H0</accession>
<dbReference type="AlphaFoldDB" id="A0A059Y1H0"/>
<dbReference type="PIRSF" id="PIRSF033563">
    <property type="entry name" value="UCP033563"/>
    <property type="match status" value="1"/>
</dbReference>
<protein>
    <recommendedName>
        <fullName evidence="3">SpoOJ/ParA/ParB/repB family protein</fullName>
    </recommendedName>
</protein>
<dbReference type="EMBL" id="CP007243">
    <property type="protein sequence ID" value="AIA31292.1"/>
    <property type="molecule type" value="Genomic_DNA"/>
</dbReference>
<dbReference type="HOGENOM" id="CLU_031277_2_0_0"/>